<keyword evidence="2" id="KW-1185">Reference proteome</keyword>
<sequence>MFSVGVAELCPASGAWRQNSAQHWGISSVRVAELCPTSESWVTFFLSKIRGVGNKLQKSSQLQYMSPGLVETMSSVKGMSSGRVAEIRSISGVFSEA</sequence>
<dbReference type="EMBL" id="BMAU01021383">
    <property type="protein sequence ID" value="GFY28308.1"/>
    <property type="molecule type" value="Genomic_DNA"/>
</dbReference>
<dbReference type="AlphaFoldDB" id="A0A8X7BEE8"/>
<proteinExistence type="predicted"/>
<evidence type="ECO:0000313" key="2">
    <source>
        <dbReference type="Proteomes" id="UP000887159"/>
    </source>
</evidence>
<gene>
    <name evidence="1" type="ORF">TNCV_4396401</name>
</gene>
<protein>
    <submittedName>
        <fullName evidence="1">Uncharacterized protein</fullName>
    </submittedName>
</protein>
<evidence type="ECO:0000313" key="1">
    <source>
        <dbReference type="EMBL" id="GFY28308.1"/>
    </source>
</evidence>
<reference evidence="1" key="1">
    <citation type="submission" date="2020-08" db="EMBL/GenBank/DDBJ databases">
        <title>Multicomponent nature underlies the extraordinary mechanical properties of spider dragline silk.</title>
        <authorList>
            <person name="Kono N."/>
            <person name="Nakamura H."/>
            <person name="Mori M."/>
            <person name="Yoshida Y."/>
            <person name="Ohtoshi R."/>
            <person name="Malay A.D."/>
            <person name="Moran D.A.P."/>
            <person name="Tomita M."/>
            <person name="Numata K."/>
            <person name="Arakawa K."/>
        </authorList>
    </citation>
    <scope>NUCLEOTIDE SEQUENCE</scope>
</reference>
<organism evidence="1 2">
    <name type="scientific">Trichonephila clavipes</name>
    <name type="common">Golden silk orbweaver</name>
    <name type="synonym">Nephila clavipes</name>
    <dbReference type="NCBI Taxonomy" id="2585209"/>
    <lineage>
        <taxon>Eukaryota</taxon>
        <taxon>Metazoa</taxon>
        <taxon>Ecdysozoa</taxon>
        <taxon>Arthropoda</taxon>
        <taxon>Chelicerata</taxon>
        <taxon>Arachnida</taxon>
        <taxon>Araneae</taxon>
        <taxon>Araneomorphae</taxon>
        <taxon>Entelegynae</taxon>
        <taxon>Araneoidea</taxon>
        <taxon>Nephilidae</taxon>
        <taxon>Trichonephila</taxon>
    </lineage>
</organism>
<dbReference type="Proteomes" id="UP000887159">
    <property type="component" value="Unassembled WGS sequence"/>
</dbReference>
<name>A0A8X7BEE8_TRICX</name>
<accession>A0A8X7BEE8</accession>
<comment type="caution">
    <text evidence="1">The sequence shown here is derived from an EMBL/GenBank/DDBJ whole genome shotgun (WGS) entry which is preliminary data.</text>
</comment>